<keyword evidence="3" id="KW-1185">Reference proteome</keyword>
<accession>A0A401ZLB5</accession>
<keyword evidence="2" id="KW-0378">Hydrolase</keyword>
<proteinExistence type="predicted"/>
<dbReference type="GO" id="GO:0016787">
    <property type="term" value="F:hydrolase activity"/>
    <property type="evidence" value="ECO:0007669"/>
    <property type="project" value="UniProtKB-KW"/>
</dbReference>
<evidence type="ECO:0000313" key="2">
    <source>
        <dbReference type="EMBL" id="GCE07645.1"/>
    </source>
</evidence>
<dbReference type="PRINTS" id="PR00111">
    <property type="entry name" value="ABHYDROLASE"/>
</dbReference>
<dbReference type="Pfam" id="PF12697">
    <property type="entry name" value="Abhydrolase_6"/>
    <property type="match status" value="1"/>
</dbReference>
<dbReference type="InterPro" id="IPR050266">
    <property type="entry name" value="AB_hydrolase_sf"/>
</dbReference>
<evidence type="ECO:0000259" key="1">
    <source>
        <dbReference type="Pfam" id="PF12697"/>
    </source>
</evidence>
<feature type="domain" description="AB hydrolase-1" evidence="1">
    <location>
        <begin position="37"/>
        <end position="264"/>
    </location>
</feature>
<dbReference type="Proteomes" id="UP000287224">
    <property type="component" value="Unassembled WGS sequence"/>
</dbReference>
<organism evidence="2 3">
    <name type="scientific">Dictyobacter aurantiacus</name>
    <dbReference type="NCBI Taxonomy" id="1936993"/>
    <lineage>
        <taxon>Bacteria</taxon>
        <taxon>Bacillati</taxon>
        <taxon>Chloroflexota</taxon>
        <taxon>Ktedonobacteria</taxon>
        <taxon>Ktedonobacterales</taxon>
        <taxon>Dictyobacteraceae</taxon>
        <taxon>Dictyobacter</taxon>
    </lineage>
</organism>
<dbReference type="GO" id="GO:0016020">
    <property type="term" value="C:membrane"/>
    <property type="evidence" value="ECO:0007669"/>
    <property type="project" value="TreeGrafter"/>
</dbReference>
<dbReference type="OrthoDB" id="149912at2"/>
<reference evidence="3" key="1">
    <citation type="submission" date="2018-12" db="EMBL/GenBank/DDBJ databases">
        <title>Tengunoibacter tsumagoiensis gen. nov., sp. nov., Dictyobacter kobayashii sp. nov., D. alpinus sp. nov., and D. joshuensis sp. nov. and description of Dictyobacteraceae fam. nov. within the order Ktedonobacterales isolated from Tengu-no-mugimeshi.</title>
        <authorList>
            <person name="Wang C.M."/>
            <person name="Zheng Y."/>
            <person name="Sakai Y."/>
            <person name="Toyoda A."/>
            <person name="Minakuchi Y."/>
            <person name="Abe K."/>
            <person name="Yokota A."/>
            <person name="Yabe S."/>
        </authorList>
    </citation>
    <scope>NUCLEOTIDE SEQUENCE [LARGE SCALE GENOMIC DNA]</scope>
    <source>
        <strain evidence="3">S-27</strain>
    </source>
</reference>
<dbReference type="InterPro" id="IPR029058">
    <property type="entry name" value="AB_hydrolase_fold"/>
</dbReference>
<dbReference type="Gene3D" id="3.40.50.1820">
    <property type="entry name" value="alpha/beta hydrolase"/>
    <property type="match status" value="1"/>
</dbReference>
<sequence length="281" mass="30270">MMEQFEGGARSNRIVLPAGEFHYLSWGAERSELPACVLLHGITSSVLSWVRVGPALAGRYRVFALDMRGHGDSVKPTAGVYSLRETAADAEAFIQSLDLRNPVLVGHSWGGATALVLASGNGAARPSIEFSQVILEDPAHNFGHGNPEKRAAQFTADIGVAPDILRARLMESNPEWTEEDIEGKLDANSKVSKEAVVSVFADTEKEGELLPLLSQLEAPTLVVRADRNLGSTLDDRAWAAVREQLSAPSMAVEIPGASHNIHRSKFAEFMQSVDAFLQASA</sequence>
<dbReference type="SUPFAM" id="SSF53474">
    <property type="entry name" value="alpha/beta-Hydrolases"/>
    <property type="match status" value="1"/>
</dbReference>
<protein>
    <submittedName>
        <fullName evidence="2">Alpha/beta hydrolase</fullName>
    </submittedName>
</protein>
<dbReference type="InterPro" id="IPR000073">
    <property type="entry name" value="AB_hydrolase_1"/>
</dbReference>
<dbReference type="EMBL" id="BIFQ01000001">
    <property type="protein sequence ID" value="GCE07645.1"/>
    <property type="molecule type" value="Genomic_DNA"/>
</dbReference>
<evidence type="ECO:0000313" key="3">
    <source>
        <dbReference type="Proteomes" id="UP000287224"/>
    </source>
</evidence>
<dbReference type="PANTHER" id="PTHR43798:SF33">
    <property type="entry name" value="HYDROLASE, PUTATIVE (AFU_ORTHOLOGUE AFUA_2G14860)-RELATED"/>
    <property type="match status" value="1"/>
</dbReference>
<dbReference type="RefSeq" id="WP_126599071.1">
    <property type="nucleotide sequence ID" value="NZ_BIFQ01000001.1"/>
</dbReference>
<dbReference type="PANTHER" id="PTHR43798">
    <property type="entry name" value="MONOACYLGLYCEROL LIPASE"/>
    <property type="match status" value="1"/>
</dbReference>
<comment type="caution">
    <text evidence="2">The sequence shown here is derived from an EMBL/GenBank/DDBJ whole genome shotgun (WGS) entry which is preliminary data.</text>
</comment>
<gene>
    <name evidence="2" type="ORF">KDAU_49740</name>
</gene>
<dbReference type="AlphaFoldDB" id="A0A401ZLB5"/>
<name>A0A401ZLB5_9CHLR</name>